<dbReference type="Pfam" id="PF11527">
    <property type="entry name" value="ARL2_Bind_BART"/>
    <property type="match status" value="1"/>
</dbReference>
<dbReference type="InterPro" id="IPR038888">
    <property type="entry name" value="CFAP36"/>
</dbReference>
<dbReference type="Proteomes" id="UP000014500">
    <property type="component" value="Unassembled WGS sequence"/>
</dbReference>
<evidence type="ECO:0000256" key="1">
    <source>
        <dbReference type="ARBA" id="ARBA00004138"/>
    </source>
</evidence>
<proteinExistence type="inferred from homology"/>
<sequence length="298" mass="34464">MDKDDNVWVFESLVGLLRGPIWNVPILTFIEQKSLIFEPDTVDCEEYQIIHNEYKNLVDFMLGSYMEDLGITPEQFGDACEKASSNLAKKFHHSLFEQVWAAEDSEIFKRMMIQKNIELQLQALELLQQRYGIFPESMTCGHGSDLPQDEEEIMEHVLKKSLEDHSTLLASMDSDTKKFEAKLAKTQDEKLRLEVENNREKELLDKAPDQSDTKPEEIAKRKEYLRQQRDKLLVLKKQEREKQLAQMEKNNPQKRPKSARAAKSVLETTNNESSIDPRTLAARRALAARLKAEVIGNQ</sequence>
<feature type="compositionally biased region" description="Polar residues" evidence="10">
    <location>
        <begin position="266"/>
        <end position="276"/>
    </location>
</feature>
<dbReference type="GO" id="GO:0097546">
    <property type="term" value="C:ciliary base"/>
    <property type="evidence" value="ECO:0007669"/>
    <property type="project" value="TreeGrafter"/>
</dbReference>
<dbReference type="EMBL" id="JH431970">
    <property type="status" value="NOT_ANNOTATED_CDS"/>
    <property type="molecule type" value="Genomic_DNA"/>
</dbReference>
<dbReference type="PhylomeDB" id="T1JJG8"/>
<evidence type="ECO:0000256" key="2">
    <source>
        <dbReference type="ARBA" id="ARBA00004496"/>
    </source>
</evidence>
<comment type="subcellular location">
    <subcellularLocation>
        <location evidence="1">Cell projection</location>
        <location evidence="1">Cilium</location>
    </subcellularLocation>
    <subcellularLocation>
        <location evidence="2">Cytoplasm</location>
    </subcellularLocation>
</comment>
<evidence type="ECO:0000256" key="8">
    <source>
        <dbReference type="ARBA" id="ARBA00023273"/>
    </source>
</evidence>
<keyword evidence="6" id="KW-0175">Coiled coil</keyword>
<reference evidence="13" key="1">
    <citation type="submission" date="2011-05" db="EMBL/GenBank/DDBJ databases">
        <authorList>
            <person name="Richards S.R."/>
            <person name="Qu J."/>
            <person name="Jiang H."/>
            <person name="Jhangiani S.N."/>
            <person name="Agravi P."/>
            <person name="Goodspeed R."/>
            <person name="Gross S."/>
            <person name="Mandapat C."/>
            <person name="Jackson L."/>
            <person name="Mathew T."/>
            <person name="Pu L."/>
            <person name="Thornton R."/>
            <person name="Saada N."/>
            <person name="Wilczek-Boney K.B."/>
            <person name="Lee S."/>
            <person name="Kovar C."/>
            <person name="Wu Y."/>
            <person name="Scherer S.E."/>
            <person name="Worley K.C."/>
            <person name="Muzny D.M."/>
            <person name="Gibbs R."/>
        </authorList>
    </citation>
    <scope>NUCLEOTIDE SEQUENCE</scope>
    <source>
        <strain evidence="13">Brora</strain>
    </source>
</reference>
<dbReference type="AlphaFoldDB" id="T1JJG8"/>
<keyword evidence="5" id="KW-0963">Cytoplasm</keyword>
<dbReference type="PANTHER" id="PTHR21532:SF0">
    <property type="entry name" value="CILIA- AND FLAGELLA-ASSOCIATED PROTEIN 36"/>
    <property type="match status" value="1"/>
</dbReference>
<evidence type="ECO:0000256" key="7">
    <source>
        <dbReference type="ARBA" id="ARBA00023069"/>
    </source>
</evidence>
<dbReference type="InterPro" id="IPR042541">
    <property type="entry name" value="BART_sf"/>
</dbReference>
<accession>T1JJG8</accession>
<dbReference type="HOGENOM" id="CLU_050059_1_0_1"/>
<dbReference type="GO" id="GO:0005930">
    <property type="term" value="C:axoneme"/>
    <property type="evidence" value="ECO:0007669"/>
    <property type="project" value="TreeGrafter"/>
</dbReference>
<dbReference type="Gene3D" id="1.20.1520.10">
    <property type="entry name" value="ADP-ribosylation factor-like 2-binding protein, domain"/>
    <property type="match status" value="1"/>
</dbReference>
<evidence type="ECO:0000256" key="10">
    <source>
        <dbReference type="SAM" id="MobiDB-lite"/>
    </source>
</evidence>
<name>T1JJG8_STRMM</name>
<evidence type="ECO:0000256" key="6">
    <source>
        <dbReference type="ARBA" id="ARBA00023054"/>
    </source>
</evidence>
<dbReference type="OMA" id="SEMQLEY"/>
<keyword evidence="8" id="KW-0966">Cell projection</keyword>
<dbReference type="eggNOG" id="KOG4511">
    <property type="taxonomic scope" value="Eukaryota"/>
</dbReference>
<evidence type="ECO:0000256" key="3">
    <source>
        <dbReference type="ARBA" id="ARBA00007460"/>
    </source>
</evidence>
<evidence type="ECO:0000256" key="4">
    <source>
        <dbReference type="ARBA" id="ARBA00021815"/>
    </source>
</evidence>
<feature type="domain" description="BART" evidence="11">
    <location>
        <begin position="6"/>
        <end position="120"/>
    </location>
</feature>
<dbReference type="STRING" id="126957.T1JJG8"/>
<evidence type="ECO:0000313" key="13">
    <source>
        <dbReference type="Proteomes" id="UP000014500"/>
    </source>
</evidence>
<evidence type="ECO:0000313" key="12">
    <source>
        <dbReference type="EnsemblMetazoa" id="SMAR013998-PA"/>
    </source>
</evidence>
<evidence type="ECO:0000256" key="9">
    <source>
        <dbReference type="ARBA" id="ARBA00031593"/>
    </source>
</evidence>
<protein>
    <recommendedName>
        <fullName evidence="4">Cilia- and flagella-associated protein 36</fullName>
    </recommendedName>
    <alternativeName>
        <fullName evidence="9">Coiled-coil domain-containing protein 104</fullName>
    </alternativeName>
</protein>
<organism evidence="12 13">
    <name type="scientific">Strigamia maritima</name>
    <name type="common">European centipede</name>
    <name type="synonym">Geophilus maritimus</name>
    <dbReference type="NCBI Taxonomy" id="126957"/>
    <lineage>
        <taxon>Eukaryota</taxon>
        <taxon>Metazoa</taxon>
        <taxon>Ecdysozoa</taxon>
        <taxon>Arthropoda</taxon>
        <taxon>Myriapoda</taxon>
        <taxon>Chilopoda</taxon>
        <taxon>Pleurostigmophora</taxon>
        <taxon>Geophilomorpha</taxon>
        <taxon>Linotaeniidae</taxon>
        <taxon>Strigamia</taxon>
    </lineage>
</organism>
<dbReference type="PANTHER" id="PTHR21532">
    <property type="entry name" value="PHOSPHODIESTERASE HL"/>
    <property type="match status" value="1"/>
</dbReference>
<reference evidence="12" key="2">
    <citation type="submission" date="2015-02" db="UniProtKB">
        <authorList>
            <consortium name="EnsemblMetazoa"/>
        </authorList>
    </citation>
    <scope>IDENTIFICATION</scope>
</reference>
<evidence type="ECO:0000259" key="11">
    <source>
        <dbReference type="Pfam" id="PF11527"/>
    </source>
</evidence>
<feature type="region of interest" description="Disordered" evidence="10">
    <location>
        <begin position="241"/>
        <end position="277"/>
    </location>
</feature>
<evidence type="ECO:0000256" key="5">
    <source>
        <dbReference type="ARBA" id="ARBA00022490"/>
    </source>
</evidence>
<comment type="similarity">
    <text evidence="3">Belongs to the CFAP36 family.</text>
</comment>
<keyword evidence="13" id="KW-1185">Reference proteome</keyword>
<dbReference type="InterPro" id="IPR023379">
    <property type="entry name" value="BART_dom"/>
</dbReference>
<dbReference type="EnsemblMetazoa" id="SMAR013998-RA">
    <property type="protein sequence ID" value="SMAR013998-PA"/>
    <property type="gene ID" value="SMAR013998"/>
</dbReference>
<keyword evidence="7" id="KW-0969">Cilium</keyword>
<feature type="region of interest" description="Disordered" evidence="10">
    <location>
        <begin position="195"/>
        <end position="218"/>
    </location>
</feature>